<organism evidence="2 3">
    <name type="scientific">Thermosporothrix hazakensis</name>
    <dbReference type="NCBI Taxonomy" id="644383"/>
    <lineage>
        <taxon>Bacteria</taxon>
        <taxon>Bacillati</taxon>
        <taxon>Chloroflexota</taxon>
        <taxon>Ktedonobacteria</taxon>
        <taxon>Ktedonobacterales</taxon>
        <taxon>Thermosporotrichaceae</taxon>
        <taxon>Thermosporothrix</taxon>
    </lineage>
</organism>
<proteinExistence type="predicted"/>
<keyword evidence="3" id="KW-1185">Reference proteome</keyword>
<name>A0A326U9S5_THEHA</name>
<dbReference type="RefSeq" id="WP_111320455.1">
    <property type="nucleotide sequence ID" value="NZ_BIFX01000001.1"/>
</dbReference>
<reference evidence="2 3" key="1">
    <citation type="submission" date="2018-06" db="EMBL/GenBank/DDBJ databases">
        <title>Genomic Encyclopedia of Archaeal and Bacterial Type Strains, Phase II (KMG-II): from individual species to whole genera.</title>
        <authorList>
            <person name="Goeker M."/>
        </authorList>
    </citation>
    <scope>NUCLEOTIDE SEQUENCE [LARGE SCALE GENOMIC DNA]</scope>
    <source>
        <strain evidence="2 3">ATCC BAA-1881</strain>
    </source>
</reference>
<comment type="caution">
    <text evidence="2">The sequence shown here is derived from an EMBL/GenBank/DDBJ whole genome shotgun (WGS) entry which is preliminary data.</text>
</comment>
<dbReference type="EMBL" id="QKUF01000003">
    <property type="protein sequence ID" value="PZW32966.1"/>
    <property type="molecule type" value="Genomic_DNA"/>
</dbReference>
<evidence type="ECO:0000313" key="3">
    <source>
        <dbReference type="Proteomes" id="UP000248806"/>
    </source>
</evidence>
<protein>
    <submittedName>
        <fullName evidence="2">Uncharacterized protein</fullName>
    </submittedName>
</protein>
<feature type="region of interest" description="Disordered" evidence="1">
    <location>
        <begin position="1"/>
        <end position="155"/>
    </location>
</feature>
<accession>A0A326U9S5</accession>
<dbReference type="AlphaFoldDB" id="A0A326U9S5"/>
<gene>
    <name evidence="2" type="ORF">EI42_01511</name>
</gene>
<dbReference type="OrthoDB" id="9837998at2"/>
<feature type="compositionally biased region" description="Basic and acidic residues" evidence="1">
    <location>
        <begin position="1"/>
        <end position="14"/>
    </location>
</feature>
<sequence length="155" mass="17909">MKNQEREPYKQYDTEREDQEEYEQERKKMNRLDEVTPQNDPHLFGASEDAADYSFRGPHGEYAEEKAPDQYGPQDQFGDVDNQDPYSNLDQEDTLAEEEEPSTDPRGEDPTRTPTGEEPYGLDEPLAKPGQRSNVGRDRDKYGTKGFQDQYDGSF</sequence>
<feature type="compositionally biased region" description="Basic and acidic residues" evidence="1">
    <location>
        <begin position="24"/>
        <end position="34"/>
    </location>
</feature>
<evidence type="ECO:0000256" key="1">
    <source>
        <dbReference type="SAM" id="MobiDB-lite"/>
    </source>
</evidence>
<feature type="compositionally biased region" description="Basic and acidic residues" evidence="1">
    <location>
        <begin position="58"/>
        <end position="68"/>
    </location>
</feature>
<dbReference type="Proteomes" id="UP000248806">
    <property type="component" value="Unassembled WGS sequence"/>
</dbReference>
<feature type="compositionally biased region" description="Acidic residues" evidence="1">
    <location>
        <begin position="90"/>
        <end position="102"/>
    </location>
</feature>
<evidence type="ECO:0000313" key="2">
    <source>
        <dbReference type="EMBL" id="PZW32966.1"/>
    </source>
</evidence>